<evidence type="ECO:0000256" key="9">
    <source>
        <dbReference type="ARBA" id="ARBA00022692"/>
    </source>
</evidence>
<feature type="transmembrane region" description="Helical" evidence="13">
    <location>
        <begin position="440"/>
        <end position="464"/>
    </location>
</feature>
<feature type="transmembrane region" description="Helical" evidence="13">
    <location>
        <begin position="584"/>
        <end position="610"/>
    </location>
</feature>
<keyword evidence="6" id="KW-0762">Sugar transport</keyword>
<dbReference type="FunFam" id="3.40.50.2300:FF:000014">
    <property type="entry name" value="PTS system fructose-like transporter subunit IIB"/>
    <property type="match status" value="1"/>
</dbReference>
<proteinExistence type="predicted"/>
<keyword evidence="10 13" id="KW-1133">Transmembrane helix</keyword>
<dbReference type="Pfam" id="PF02302">
    <property type="entry name" value="PTS_IIB"/>
    <property type="match status" value="1"/>
</dbReference>
<dbReference type="NCBIfam" id="TIGR01427">
    <property type="entry name" value="PTS_IIC_fructo"/>
    <property type="match status" value="1"/>
</dbReference>
<dbReference type="EMBL" id="AVPF01000030">
    <property type="protein sequence ID" value="KGX86515.1"/>
    <property type="molecule type" value="Genomic_DNA"/>
</dbReference>
<dbReference type="GO" id="GO:0005351">
    <property type="term" value="F:carbohydrate:proton symporter activity"/>
    <property type="evidence" value="ECO:0007669"/>
    <property type="project" value="InterPro"/>
</dbReference>
<dbReference type="InterPro" id="IPR036095">
    <property type="entry name" value="PTS_EIIB-like_sf"/>
</dbReference>
<feature type="transmembrane region" description="Helical" evidence="13">
    <location>
        <begin position="343"/>
        <end position="368"/>
    </location>
</feature>
<feature type="compositionally biased region" description="Acidic residues" evidence="12">
    <location>
        <begin position="151"/>
        <end position="169"/>
    </location>
</feature>
<dbReference type="InterPro" id="IPR013014">
    <property type="entry name" value="PTS_EIIC_2"/>
</dbReference>
<dbReference type="eggNOG" id="COG1445">
    <property type="taxonomic scope" value="Bacteria"/>
</dbReference>
<feature type="transmembrane region" description="Helical" evidence="13">
    <location>
        <begin position="311"/>
        <end position="331"/>
    </location>
</feature>
<comment type="caution">
    <text evidence="17">The sequence shown here is derived from an EMBL/GenBank/DDBJ whole genome shotgun (WGS) entry which is preliminary data.</text>
</comment>
<evidence type="ECO:0000256" key="2">
    <source>
        <dbReference type="ARBA" id="ARBA00004496"/>
    </source>
</evidence>
<dbReference type="InterPro" id="IPR050864">
    <property type="entry name" value="Bacterial_PTS_Sugar_Transport"/>
</dbReference>
<feature type="transmembrane region" description="Helical" evidence="13">
    <location>
        <begin position="622"/>
        <end position="642"/>
    </location>
</feature>
<dbReference type="FunFam" id="3.40.930.10:FF:000009">
    <property type="entry name" value="PTS system, fructose specific IIABC component"/>
    <property type="match status" value="1"/>
</dbReference>
<evidence type="ECO:0000256" key="8">
    <source>
        <dbReference type="ARBA" id="ARBA00022683"/>
    </source>
</evidence>
<evidence type="ECO:0000256" key="10">
    <source>
        <dbReference type="ARBA" id="ARBA00022989"/>
    </source>
</evidence>
<sequence>MKITDLLKKDTMILELDSDSKPEIIDELVAKLDEAGRLNDKEEFKQAIQAREDQSTTGIGEGVAIPHAKTAAVKEPAIAFARSQNGADYESLDGQPTHLFFMIAASEGANQEHLETLSSLSSLLMDASFREKLLEAESKDKIIELINDKESEGDEEEEAEEESTSEDHEEAYVVAVTACPTGIAHTYMAADKLKETAKEMGIKIKVETNGSSGVKNALTSEDIERATGVIVAADIEVETDRFKGKPTLTVPVAKGIHEPKNLIEKAANGDAPIYEGGGNAAGGEEGEDGSFVGGGEKKGFYKHLMNGVSNMLPFVVGGGILIALSFLWGINAANPDHPSYNQFAGWLSTIGGGKAFFLLVPVLAGFIAQSIAGRPGLAPGMVGGLIAIQETGGIEGAGNGSGFLGGLIAGFLAGYVVLLIQKGLTVLPDSLDGLKPVLFYPVFGLLITGIIMILINPPLVSIYVGLQDWLNGLGDLTIVLGLILGGMMSVDMGGPINKAAYTFGIAMIDAGNYAPIAAIMAGGMVPPIGLALATTFFKNKFTQQERETGKTAYVMGASFITEGAIPFAAADPARVITSSVIGSAIAGALVMLFGITLQAPHGGIFVILLVNSNIFGGLLAPLLYLVAIIAGSIVTAILVGLLKKDAKNT</sequence>
<protein>
    <submittedName>
        <fullName evidence="17">PTS fructose transporter subunit IIC</fullName>
    </submittedName>
</protein>
<evidence type="ECO:0000313" key="17">
    <source>
        <dbReference type="EMBL" id="KGX86515.1"/>
    </source>
</evidence>
<dbReference type="GO" id="GO:0005737">
    <property type="term" value="C:cytoplasm"/>
    <property type="evidence" value="ECO:0007669"/>
    <property type="project" value="UniProtKB-SubCell"/>
</dbReference>
<dbReference type="InterPro" id="IPR016152">
    <property type="entry name" value="PTrfase/Anion_transptr"/>
</dbReference>
<dbReference type="GO" id="GO:0090563">
    <property type="term" value="F:protein-phosphocysteine-sugar phosphotransferase activity"/>
    <property type="evidence" value="ECO:0007669"/>
    <property type="project" value="TreeGrafter"/>
</dbReference>
<dbReference type="PANTHER" id="PTHR30505:SF28">
    <property type="entry name" value="PTS SYSTEM 2-O-ALPHA-MANNOSYL-D-GLYCERATE-SPECIFIC EIIABC COMPONENT"/>
    <property type="match status" value="1"/>
</dbReference>
<organism evidence="17 18">
    <name type="scientific">Pontibacillus marinus BH030004 = DSM 16465</name>
    <dbReference type="NCBI Taxonomy" id="1385511"/>
    <lineage>
        <taxon>Bacteria</taxon>
        <taxon>Bacillati</taxon>
        <taxon>Bacillota</taxon>
        <taxon>Bacilli</taxon>
        <taxon>Bacillales</taxon>
        <taxon>Bacillaceae</taxon>
        <taxon>Pontibacillus</taxon>
    </lineage>
</organism>
<dbReference type="PROSITE" id="PS00372">
    <property type="entry name" value="PTS_EIIA_TYPE_2_HIS"/>
    <property type="match status" value="1"/>
</dbReference>
<feature type="region of interest" description="Disordered" evidence="12">
    <location>
        <begin position="145"/>
        <end position="170"/>
    </location>
</feature>
<dbReference type="RefSeq" id="WP_027445792.1">
    <property type="nucleotide sequence ID" value="NZ_AULJ01000018.1"/>
</dbReference>
<evidence type="ECO:0000259" key="16">
    <source>
        <dbReference type="PROSITE" id="PS51104"/>
    </source>
</evidence>
<comment type="subcellular location">
    <subcellularLocation>
        <location evidence="1">Cell inner membrane</location>
        <topology evidence="1">Multi-pass membrane protein</topology>
    </subcellularLocation>
    <subcellularLocation>
        <location evidence="2">Cytoplasm</location>
    </subcellularLocation>
</comment>
<dbReference type="Gene3D" id="3.40.930.10">
    <property type="entry name" value="Mannitol-specific EII, Chain A"/>
    <property type="match status" value="1"/>
</dbReference>
<feature type="domain" description="PTS EIIA type-2" evidence="14">
    <location>
        <begin position="5"/>
        <end position="149"/>
    </location>
</feature>
<dbReference type="GO" id="GO:0022877">
    <property type="term" value="F:protein-N(PI)-phosphohistidine-fructose phosphotransferase system transporter activity"/>
    <property type="evidence" value="ECO:0007669"/>
    <property type="project" value="InterPro"/>
</dbReference>
<dbReference type="SUPFAM" id="SSF52794">
    <property type="entry name" value="PTS system IIB component-like"/>
    <property type="match status" value="1"/>
</dbReference>
<dbReference type="InterPro" id="IPR006327">
    <property type="entry name" value="PTS_IIC_fruc"/>
</dbReference>
<keyword evidence="8" id="KW-0598">Phosphotransferase system</keyword>
<evidence type="ECO:0000256" key="11">
    <source>
        <dbReference type="ARBA" id="ARBA00023136"/>
    </source>
</evidence>
<dbReference type="eggNOG" id="COG1299">
    <property type="taxonomic scope" value="Bacteria"/>
</dbReference>
<dbReference type="AlphaFoldDB" id="A0A0A5G619"/>
<dbReference type="CDD" id="cd05569">
    <property type="entry name" value="PTS_IIB_fructose"/>
    <property type="match status" value="1"/>
</dbReference>
<dbReference type="CDD" id="cd00211">
    <property type="entry name" value="PTS_IIA_fru"/>
    <property type="match status" value="1"/>
</dbReference>
<evidence type="ECO:0000256" key="6">
    <source>
        <dbReference type="ARBA" id="ARBA00022597"/>
    </source>
</evidence>
<dbReference type="Proteomes" id="UP000030403">
    <property type="component" value="Unassembled WGS sequence"/>
</dbReference>
<evidence type="ECO:0000256" key="13">
    <source>
        <dbReference type="SAM" id="Phobius"/>
    </source>
</evidence>
<dbReference type="InterPro" id="IPR013011">
    <property type="entry name" value="PTS_EIIB_2"/>
</dbReference>
<evidence type="ECO:0000256" key="1">
    <source>
        <dbReference type="ARBA" id="ARBA00004429"/>
    </source>
</evidence>
<dbReference type="NCBIfam" id="TIGR00829">
    <property type="entry name" value="FRU"/>
    <property type="match status" value="1"/>
</dbReference>
<reference evidence="17 18" key="1">
    <citation type="submission" date="2013-08" db="EMBL/GenBank/DDBJ databases">
        <authorList>
            <person name="Huang J."/>
            <person name="Wang G."/>
        </authorList>
    </citation>
    <scope>NUCLEOTIDE SEQUENCE [LARGE SCALE GENOMIC DNA]</scope>
    <source>
        <strain evidence="17 18">BH030004</strain>
    </source>
</reference>
<evidence type="ECO:0000313" key="18">
    <source>
        <dbReference type="Proteomes" id="UP000030403"/>
    </source>
</evidence>
<keyword evidence="11 13" id="KW-0472">Membrane</keyword>
<name>A0A0A5G619_9BACI</name>
<dbReference type="InterPro" id="IPR003501">
    <property type="entry name" value="PTS_EIIB_2/3"/>
</dbReference>
<dbReference type="InterPro" id="IPR004715">
    <property type="entry name" value="PTS_IIA_fruc"/>
</dbReference>
<dbReference type="GO" id="GO:0009401">
    <property type="term" value="P:phosphoenolpyruvate-dependent sugar phosphotransferase system"/>
    <property type="evidence" value="ECO:0007669"/>
    <property type="project" value="UniProtKB-KW"/>
</dbReference>
<evidence type="ECO:0000256" key="7">
    <source>
        <dbReference type="ARBA" id="ARBA00022679"/>
    </source>
</evidence>
<accession>A0A0A5G619</accession>
<dbReference type="PROSITE" id="PS51099">
    <property type="entry name" value="PTS_EIIB_TYPE_2"/>
    <property type="match status" value="1"/>
</dbReference>
<feature type="transmembrane region" description="Helical" evidence="13">
    <location>
        <begin position="402"/>
        <end position="420"/>
    </location>
</feature>
<keyword evidence="9 13" id="KW-0812">Transmembrane</keyword>
<evidence type="ECO:0000256" key="12">
    <source>
        <dbReference type="SAM" id="MobiDB-lite"/>
    </source>
</evidence>
<dbReference type="InterPro" id="IPR003353">
    <property type="entry name" value="PTS_IIB_fruc"/>
</dbReference>
<keyword evidence="18" id="KW-1185">Reference proteome</keyword>
<dbReference type="PROSITE" id="PS51104">
    <property type="entry name" value="PTS_EIIC_TYPE_2"/>
    <property type="match status" value="1"/>
</dbReference>
<feature type="domain" description="PTS EIIB type-2" evidence="15">
    <location>
        <begin position="173"/>
        <end position="268"/>
    </location>
</feature>
<evidence type="ECO:0000259" key="15">
    <source>
        <dbReference type="PROSITE" id="PS51099"/>
    </source>
</evidence>
<dbReference type="eggNOG" id="COG1762">
    <property type="taxonomic scope" value="Bacteria"/>
</dbReference>
<dbReference type="GO" id="GO:0005886">
    <property type="term" value="C:plasma membrane"/>
    <property type="evidence" value="ECO:0007669"/>
    <property type="project" value="UniProtKB-SubCell"/>
</dbReference>
<keyword evidence="7" id="KW-0808">Transferase</keyword>
<feature type="transmembrane region" description="Helical" evidence="13">
    <location>
        <begin position="476"/>
        <end position="496"/>
    </location>
</feature>
<dbReference type="InterPro" id="IPR002178">
    <property type="entry name" value="PTS_EIIA_type-2_dom"/>
</dbReference>
<dbReference type="PANTHER" id="PTHR30505">
    <property type="entry name" value="FRUCTOSE-LIKE PERMEASE"/>
    <property type="match status" value="1"/>
</dbReference>
<dbReference type="Gene3D" id="3.40.50.2300">
    <property type="match status" value="1"/>
</dbReference>
<feature type="transmembrane region" description="Helical" evidence="13">
    <location>
        <begin position="516"/>
        <end position="537"/>
    </location>
</feature>
<dbReference type="SUPFAM" id="SSF55804">
    <property type="entry name" value="Phoshotransferase/anion transport protein"/>
    <property type="match status" value="1"/>
</dbReference>
<gene>
    <name evidence="17" type="ORF">N783_11890</name>
</gene>
<evidence type="ECO:0000256" key="5">
    <source>
        <dbReference type="ARBA" id="ARBA00022553"/>
    </source>
</evidence>
<dbReference type="Pfam" id="PF00359">
    <property type="entry name" value="PTS_EIIA_2"/>
    <property type="match status" value="1"/>
</dbReference>
<dbReference type="OrthoDB" id="9782569at2"/>
<evidence type="ECO:0000259" key="14">
    <source>
        <dbReference type="PROSITE" id="PS51094"/>
    </source>
</evidence>
<dbReference type="NCBIfam" id="TIGR00848">
    <property type="entry name" value="fruA"/>
    <property type="match status" value="1"/>
</dbReference>
<evidence type="ECO:0000256" key="3">
    <source>
        <dbReference type="ARBA" id="ARBA00022448"/>
    </source>
</evidence>
<evidence type="ECO:0000256" key="4">
    <source>
        <dbReference type="ARBA" id="ARBA00022475"/>
    </source>
</evidence>
<keyword evidence="5" id="KW-0597">Phosphoprotein</keyword>
<dbReference type="STRING" id="1385511.GCA_000425225_01759"/>
<keyword evidence="3" id="KW-0813">Transport</keyword>
<dbReference type="PROSITE" id="PS51094">
    <property type="entry name" value="PTS_EIIA_TYPE_2"/>
    <property type="match status" value="1"/>
</dbReference>
<feature type="domain" description="PTS EIIC type-2" evidence="16">
    <location>
        <begin position="300"/>
        <end position="649"/>
    </location>
</feature>
<keyword evidence="4" id="KW-1003">Cell membrane</keyword>